<dbReference type="InterPro" id="IPR011989">
    <property type="entry name" value="ARM-like"/>
</dbReference>
<proteinExistence type="predicted"/>
<organism evidence="1 2">
    <name type="scientific">Phyllosticta citrichinensis</name>
    <dbReference type="NCBI Taxonomy" id="1130410"/>
    <lineage>
        <taxon>Eukaryota</taxon>
        <taxon>Fungi</taxon>
        <taxon>Dikarya</taxon>
        <taxon>Ascomycota</taxon>
        <taxon>Pezizomycotina</taxon>
        <taxon>Dothideomycetes</taxon>
        <taxon>Dothideomycetes incertae sedis</taxon>
        <taxon>Botryosphaeriales</taxon>
        <taxon>Phyllostictaceae</taxon>
        <taxon>Phyllosticta</taxon>
    </lineage>
</organism>
<accession>A0ABR1XN56</accession>
<keyword evidence="2" id="KW-1185">Reference proteome</keyword>
<gene>
    <name evidence="1" type="ORF">IWX90DRAFT_416663</name>
</gene>
<dbReference type="SUPFAM" id="SSF48371">
    <property type="entry name" value="ARM repeat"/>
    <property type="match status" value="1"/>
</dbReference>
<dbReference type="EMBL" id="JBBWUH010000007">
    <property type="protein sequence ID" value="KAK8161644.1"/>
    <property type="molecule type" value="Genomic_DNA"/>
</dbReference>
<comment type="caution">
    <text evidence="1">The sequence shown here is derived from an EMBL/GenBank/DDBJ whole genome shotgun (WGS) entry which is preliminary data.</text>
</comment>
<dbReference type="Proteomes" id="UP001456524">
    <property type="component" value="Unassembled WGS sequence"/>
</dbReference>
<sequence>MEWPSGAKPLSFKKALVSYLEDPEQPKDVNDLGSLPVRLEELRGEEPTAWDNALELLANTCRNPKWREPVEKSGLLQYYLDNLDPDARPATSSTQLLRAIGNSVADRDESRSVTIPFLKNIAACLRKETLQTVALSVLYNICLGYLAPSSVLTMIEPAQKEAAGLRLDRDLTKLLDDDNPMVSQVCELLAWVTNELPEDGLEGSEDCLEAIIRYTASCEEWEDFKSIIAAASVYLQDPTIQNKLLLSDGFEQIISLLKKKTDQLAVLKHSMSEQEHKSFEEDLRIATGLVMNNLATITASDDFPRKYSLESRLIAEQGEWLAEGHPILQTCACILLGNLAISDETNIKMVQEKQWHIPTINILITRSDRTLLFLAAGYLRHLAQPKENVETVSDADAIPVCAALLSQNQPELDFEIAAIFRRLTNHSFNNTIKVVHHEEAMEKLLAATSATRTAFEVGRLLVVMSRRLREAEGSGRQQETTELWARLFSHRDIVKPLLLMVKQEQVPVLAAEAWFGLGLMAADQQGARIITDAFRDEEAFAKLESALTGDNEANKGNSSTLVHLLAPHTEDDELKAKFEGLARQSQTISN</sequence>
<protein>
    <submittedName>
        <fullName evidence="1">Uncharacterized protein</fullName>
    </submittedName>
</protein>
<name>A0ABR1XN56_9PEZI</name>
<dbReference type="PANTHER" id="PTHR10957">
    <property type="entry name" value="RAP1 GTPASE-GDP DISSOCIATION STIMULATOR 1"/>
    <property type="match status" value="1"/>
</dbReference>
<dbReference type="InterPro" id="IPR040144">
    <property type="entry name" value="RAP1GDS1"/>
</dbReference>
<dbReference type="InterPro" id="IPR016024">
    <property type="entry name" value="ARM-type_fold"/>
</dbReference>
<dbReference type="Gene3D" id="1.25.10.10">
    <property type="entry name" value="Leucine-rich Repeat Variant"/>
    <property type="match status" value="2"/>
</dbReference>
<evidence type="ECO:0000313" key="1">
    <source>
        <dbReference type="EMBL" id="KAK8161644.1"/>
    </source>
</evidence>
<reference evidence="1 2" key="1">
    <citation type="journal article" date="2022" name="G3 (Bethesda)">
        <title>Enemy or ally: a genomic approach to elucidate the lifestyle of Phyllosticta citrichinaensis.</title>
        <authorList>
            <person name="Buijs V.A."/>
            <person name="Groenewald J.Z."/>
            <person name="Haridas S."/>
            <person name="LaButti K.M."/>
            <person name="Lipzen A."/>
            <person name="Martin F.M."/>
            <person name="Barry K."/>
            <person name="Grigoriev I.V."/>
            <person name="Crous P.W."/>
            <person name="Seidl M.F."/>
        </authorList>
    </citation>
    <scope>NUCLEOTIDE SEQUENCE [LARGE SCALE GENOMIC DNA]</scope>
    <source>
        <strain evidence="1 2">CBS 129764</strain>
    </source>
</reference>
<evidence type="ECO:0000313" key="2">
    <source>
        <dbReference type="Proteomes" id="UP001456524"/>
    </source>
</evidence>